<feature type="domain" description="PH" evidence="19">
    <location>
        <begin position="1301"/>
        <end position="1397"/>
    </location>
</feature>
<dbReference type="FunFam" id="1.20.1560.10:FF:000013">
    <property type="entry name" value="ABC transporter C family member 2"/>
    <property type="match status" value="1"/>
</dbReference>
<evidence type="ECO:0000313" key="23">
    <source>
        <dbReference type="EMBL" id="RQM19140.1"/>
    </source>
</evidence>
<comment type="activity regulation">
    <text evidence="16">Activated by threonine and tyrosine phosphorylation.</text>
</comment>
<evidence type="ECO:0000256" key="14">
    <source>
        <dbReference type="ARBA" id="ARBA00023136"/>
    </source>
</evidence>
<dbReference type="GO" id="GO:0140359">
    <property type="term" value="F:ABC-type transporter activity"/>
    <property type="evidence" value="ECO:0007669"/>
    <property type="project" value="InterPro"/>
</dbReference>
<keyword evidence="8 18" id="KW-0812">Transmembrane</keyword>
<dbReference type="PROSITE" id="PS00107">
    <property type="entry name" value="PROTEIN_KINASE_ATP"/>
    <property type="match status" value="1"/>
</dbReference>
<dbReference type="Gene3D" id="2.30.29.30">
    <property type="entry name" value="Pleckstrin-homology domain (PH domain)/Phosphotyrosine-binding domain (PTB)"/>
    <property type="match status" value="1"/>
</dbReference>
<feature type="domain" description="ABC transporter" evidence="21">
    <location>
        <begin position="967"/>
        <end position="1206"/>
    </location>
</feature>
<evidence type="ECO:0000259" key="20">
    <source>
        <dbReference type="PROSITE" id="PS50011"/>
    </source>
</evidence>
<evidence type="ECO:0000256" key="18">
    <source>
        <dbReference type="SAM" id="Phobius"/>
    </source>
</evidence>
<keyword evidence="7 16" id="KW-0808">Transferase</keyword>
<dbReference type="InterPro" id="IPR003593">
    <property type="entry name" value="AAA+_ATPase"/>
</dbReference>
<feature type="region of interest" description="Disordered" evidence="17">
    <location>
        <begin position="573"/>
        <end position="609"/>
    </location>
</feature>
<feature type="domain" description="ABC transporter" evidence="21">
    <location>
        <begin position="335"/>
        <end position="563"/>
    </location>
</feature>
<dbReference type="InterPro" id="IPR000719">
    <property type="entry name" value="Prot_kinase_dom"/>
</dbReference>
<evidence type="ECO:0000259" key="19">
    <source>
        <dbReference type="PROSITE" id="PS50003"/>
    </source>
</evidence>
<dbReference type="InterPro" id="IPR050173">
    <property type="entry name" value="ABC_transporter_C-like"/>
</dbReference>
<comment type="subcellular location">
    <subcellularLocation>
        <location evidence="2">Membrane</location>
        <topology evidence="2">Multi-pass membrane protein</topology>
    </subcellularLocation>
</comment>
<dbReference type="PROSITE" id="PS50011">
    <property type="entry name" value="PROTEIN_KINASE_DOM"/>
    <property type="match status" value="1"/>
</dbReference>
<dbReference type="SMART" id="SM00382">
    <property type="entry name" value="AAA"/>
    <property type="match status" value="2"/>
</dbReference>
<gene>
    <name evidence="23" type="ORF">B5M09_001420</name>
</gene>
<reference evidence="23" key="1">
    <citation type="submission" date="2018-07" db="EMBL/GenBank/DDBJ databases">
        <title>Annotation of Aphanomyces astaci genome assembly.</title>
        <authorList>
            <person name="Studholme D.J."/>
        </authorList>
    </citation>
    <scope>NUCLEOTIDE SEQUENCE [LARGE SCALE GENOMIC DNA]</scope>
    <source>
        <strain evidence="23">Pc</strain>
    </source>
</reference>
<evidence type="ECO:0000256" key="1">
    <source>
        <dbReference type="ARBA" id="ARBA00001946"/>
    </source>
</evidence>
<evidence type="ECO:0000256" key="12">
    <source>
        <dbReference type="ARBA" id="ARBA00022840"/>
    </source>
</evidence>
<dbReference type="InterPro" id="IPR003439">
    <property type="entry name" value="ABC_transporter-like_ATP-bd"/>
</dbReference>
<dbReference type="Gene3D" id="1.20.1560.10">
    <property type="entry name" value="ABC transporter type 1, transmembrane domain"/>
    <property type="match status" value="2"/>
</dbReference>
<keyword evidence="13 18" id="KW-1133">Transmembrane helix</keyword>
<dbReference type="CDD" id="cd03244">
    <property type="entry name" value="ABCC_MRP_domain2"/>
    <property type="match status" value="1"/>
</dbReference>
<comment type="cofactor">
    <cofactor evidence="1 16">
        <name>Mg(2+)</name>
        <dbReference type="ChEBI" id="CHEBI:18420"/>
    </cofactor>
</comment>
<dbReference type="InterPro" id="IPR011993">
    <property type="entry name" value="PH-like_dom_sf"/>
</dbReference>
<evidence type="ECO:0000256" key="7">
    <source>
        <dbReference type="ARBA" id="ARBA00022679"/>
    </source>
</evidence>
<keyword evidence="16" id="KW-0460">Magnesium</keyword>
<evidence type="ECO:0000256" key="16">
    <source>
        <dbReference type="RuleBase" id="RU361165"/>
    </source>
</evidence>
<dbReference type="EC" id="2.7.11.24" evidence="3 16"/>
<dbReference type="PROSITE" id="PS01351">
    <property type="entry name" value="MAPK"/>
    <property type="match status" value="1"/>
</dbReference>
<keyword evidence="5 16" id="KW-0723">Serine/threonine-protein kinase</keyword>
<dbReference type="GO" id="GO:0016887">
    <property type="term" value="F:ATP hydrolysis activity"/>
    <property type="evidence" value="ECO:0007669"/>
    <property type="project" value="InterPro"/>
</dbReference>
<dbReference type="CDD" id="cd07834">
    <property type="entry name" value="STKc_MAPK"/>
    <property type="match status" value="1"/>
</dbReference>
<keyword evidence="10 15" id="KW-0547">Nucleotide-binding</keyword>
<keyword evidence="9" id="KW-0677">Repeat</keyword>
<dbReference type="GO" id="GO:0005524">
    <property type="term" value="F:ATP binding"/>
    <property type="evidence" value="ECO:0007669"/>
    <property type="project" value="UniProtKB-UniRule"/>
</dbReference>
<dbReference type="Gene3D" id="1.10.510.10">
    <property type="entry name" value="Transferase(Phosphotransferase) domain 1"/>
    <property type="match status" value="1"/>
</dbReference>
<evidence type="ECO:0000259" key="22">
    <source>
        <dbReference type="PROSITE" id="PS50929"/>
    </source>
</evidence>
<keyword evidence="12 15" id="KW-0067">ATP-binding</keyword>
<evidence type="ECO:0000256" key="9">
    <source>
        <dbReference type="ARBA" id="ARBA00022737"/>
    </source>
</evidence>
<dbReference type="VEuPathDB" id="FungiDB:H257_03092"/>
<dbReference type="PROSITE" id="PS00108">
    <property type="entry name" value="PROTEIN_KINASE_ST"/>
    <property type="match status" value="1"/>
</dbReference>
<evidence type="ECO:0000256" key="2">
    <source>
        <dbReference type="ARBA" id="ARBA00004141"/>
    </source>
</evidence>
<evidence type="ECO:0000256" key="4">
    <source>
        <dbReference type="ARBA" id="ARBA00022448"/>
    </source>
</evidence>
<dbReference type="SMART" id="SM00220">
    <property type="entry name" value="S_TKc"/>
    <property type="match status" value="1"/>
</dbReference>
<keyword evidence="24" id="KW-1185">Reference proteome</keyword>
<dbReference type="PROSITE" id="PS50929">
    <property type="entry name" value="ABC_TM1F"/>
    <property type="match status" value="2"/>
</dbReference>
<organism evidence="23 24">
    <name type="scientific">Aphanomyces astaci</name>
    <name type="common">Crayfish plague agent</name>
    <dbReference type="NCBI Taxonomy" id="112090"/>
    <lineage>
        <taxon>Eukaryota</taxon>
        <taxon>Sar</taxon>
        <taxon>Stramenopiles</taxon>
        <taxon>Oomycota</taxon>
        <taxon>Saprolegniomycetes</taxon>
        <taxon>Saprolegniales</taxon>
        <taxon>Verrucalvaceae</taxon>
        <taxon>Aphanomyces</taxon>
    </lineage>
</organism>
<comment type="catalytic activity">
    <reaction evidence="16">
        <text>L-threonyl-[protein] + ATP = O-phospho-L-threonyl-[protein] + ADP + H(+)</text>
        <dbReference type="Rhea" id="RHEA:46608"/>
        <dbReference type="Rhea" id="RHEA-COMP:11060"/>
        <dbReference type="Rhea" id="RHEA-COMP:11605"/>
        <dbReference type="ChEBI" id="CHEBI:15378"/>
        <dbReference type="ChEBI" id="CHEBI:30013"/>
        <dbReference type="ChEBI" id="CHEBI:30616"/>
        <dbReference type="ChEBI" id="CHEBI:61977"/>
        <dbReference type="ChEBI" id="CHEBI:456216"/>
        <dbReference type="EC" id="2.7.11.24"/>
    </reaction>
</comment>
<evidence type="ECO:0000256" key="8">
    <source>
        <dbReference type="ARBA" id="ARBA00022692"/>
    </source>
</evidence>
<keyword evidence="6" id="KW-0597">Phosphoprotein</keyword>
<dbReference type="SUPFAM" id="SSF90123">
    <property type="entry name" value="ABC transporter transmembrane region"/>
    <property type="match status" value="2"/>
</dbReference>
<keyword evidence="4" id="KW-0813">Transport</keyword>
<dbReference type="Pfam" id="PF00169">
    <property type="entry name" value="PH"/>
    <property type="match status" value="1"/>
</dbReference>
<feature type="compositionally biased region" description="Low complexity" evidence="17">
    <location>
        <begin position="1278"/>
        <end position="1289"/>
    </location>
</feature>
<dbReference type="InterPro" id="IPR011527">
    <property type="entry name" value="ABC1_TM_dom"/>
</dbReference>
<accession>A0A3R7Y1S6</accession>
<dbReference type="InterPro" id="IPR017441">
    <property type="entry name" value="Protein_kinase_ATP_BS"/>
</dbReference>
<protein>
    <recommendedName>
        <fullName evidence="3 16">Mitogen-activated protein kinase</fullName>
        <ecNumber evidence="3 16">2.7.11.24</ecNumber>
    </recommendedName>
</protein>
<dbReference type="Pfam" id="PF00069">
    <property type="entry name" value="Pkinase"/>
    <property type="match status" value="1"/>
</dbReference>
<dbReference type="SUPFAM" id="SSF54427">
    <property type="entry name" value="NTF2-like"/>
    <property type="match status" value="1"/>
</dbReference>
<dbReference type="PROSITE" id="PS50893">
    <property type="entry name" value="ABC_TRANSPORTER_2"/>
    <property type="match status" value="2"/>
</dbReference>
<feature type="transmembrane region" description="Helical" evidence="18">
    <location>
        <begin position="623"/>
        <end position="642"/>
    </location>
</feature>
<evidence type="ECO:0000256" key="10">
    <source>
        <dbReference type="ARBA" id="ARBA00022741"/>
    </source>
</evidence>
<dbReference type="SUPFAM" id="SSF50729">
    <property type="entry name" value="PH domain-like"/>
    <property type="match status" value="1"/>
</dbReference>
<dbReference type="InterPro" id="IPR003527">
    <property type="entry name" value="MAP_kinase_CS"/>
</dbReference>
<dbReference type="Proteomes" id="UP000284702">
    <property type="component" value="Unassembled WGS sequence"/>
</dbReference>
<dbReference type="InterPro" id="IPR011009">
    <property type="entry name" value="Kinase-like_dom_sf"/>
</dbReference>
<keyword evidence="14 18" id="KW-0472">Membrane</keyword>
<evidence type="ECO:0000313" key="24">
    <source>
        <dbReference type="Proteomes" id="UP000284702"/>
    </source>
</evidence>
<evidence type="ECO:0000256" key="5">
    <source>
        <dbReference type="ARBA" id="ARBA00022527"/>
    </source>
</evidence>
<dbReference type="Pfam" id="PF00664">
    <property type="entry name" value="ABC_membrane"/>
    <property type="match status" value="2"/>
</dbReference>
<feature type="transmembrane region" description="Helical" evidence="18">
    <location>
        <begin position="674"/>
        <end position="697"/>
    </location>
</feature>
<feature type="domain" description="Protein kinase" evidence="20">
    <location>
        <begin position="1836"/>
        <end position="2122"/>
    </location>
</feature>
<feature type="transmembrane region" description="Helical" evidence="18">
    <location>
        <begin position="143"/>
        <end position="163"/>
    </location>
</feature>
<dbReference type="InterPro" id="IPR036640">
    <property type="entry name" value="ABC1_TM_sf"/>
</dbReference>
<evidence type="ECO:0000256" key="17">
    <source>
        <dbReference type="SAM" id="MobiDB-lite"/>
    </source>
</evidence>
<feature type="transmembrane region" description="Helical" evidence="18">
    <location>
        <begin position="206"/>
        <end position="231"/>
    </location>
</feature>
<dbReference type="CDD" id="cd00821">
    <property type="entry name" value="PH"/>
    <property type="match status" value="1"/>
</dbReference>
<evidence type="ECO:0000256" key="3">
    <source>
        <dbReference type="ARBA" id="ARBA00012411"/>
    </source>
</evidence>
<evidence type="ECO:0000256" key="6">
    <source>
        <dbReference type="ARBA" id="ARBA00022553"/>
    </source>
</evidence>
<dbReference type="Pfam" id="PF00005">
    <property type="entry name" value="ABC_tran"/>
    <property type="match status" value="2"/>
</dbReference>
<dbReference type="Gene3D" id="3.40.50.300">
    <property type="entry name" value="P-loop containing nucleotide triphosphate hydrolases"/>
    <property type="match status" value="2"/>
</dbReference>
<dbReference type="SMART" id="SM00233">
    <property type="entry name" value="PH"/>
    <property type="match status" value="1"/>
</dbReference>
<dbReference type="FunFam" id="3.40.50.300:FF:000163">
    <property type="entry name" value="Multidrug resistance-associated protein member 4"/>
    <property type="match status" value="1"/>
</dbReference>
<feature type="domain" description="ABC transmembrane type-1" evidence="22">
    <location>
        <begin position="627"/>
        <end position="914"/>
    </location>
</feature>
<feature type="compositionally biased region" description="Polar residues" evidence="17">
    <location>
        <begin position="584"/>
        <end position="604"/>
    </location>
</feature>
<proteinExistence type="inferred from homology"/>
<dbReference type="GO" id="GO:0016020">
    <property type="term" value="C:membrane"/>
    <property type="evidence" value="ECO:0007669"/>
    <property type="project" value="UniProtKB-SubCell"/>
</dbReference>
<dbReference type="PROSITE" id="PS50003">
    <property type="entry name" value="PH_DOMAIN"/>
    <property type="match status" value="1"/>
</dbReference>
<dbReference type="PANTHER" id="PTHR24223">
    <property type="entry name" value="ATP-BINDING CASSETTE SUB-FAMILY C"/>
    <property type="match status" value="1"/>
</dbReference>
<dbReference type="PANTHER" id="PTHR24223:SF441">
    <property type="match status" value="1"/>
</dbReference>
<sequence>PLDRSGVLSRLLYTWVSPFIALGLRRRFELTDVPPLPAADRTASHTFQMALLQERRQPHPSNLGLAWARFDLRVRGGLMSAIYGRTLELTLAERSAIGMGKLTNYISVDVGRVVGMPGGVFDMVLIPVEIVVALILLSREVSYAFVAGLVVLGVMLPMQTWLGNQLQSITRNMLQFRDDRVELSSEAIKSIRVLKLEMGQLGARKYLDALCVVFWASTPVVVQSAVFVAVIYSGHDLTAANAFVAIALLDRLIYPMNYFPWIINGFLEARVSALRLRSFLFAPVVSSSAATRQASVSLWHQCTFAWTPNPSAPKEGDGDGEEDAAANPTMALLTRGGDDVVTSRPAASFECHLEHFQLDPTHMHVLVGASGSGKSSMLLAMLGEMPMVHGRHIGPPRLTSYAPQVPWLFAATIRYNITLDADDKSTSSDLYRRVLAACALEQDLACHPLGDLTVLSDHGANLSGGQRARLGLARALYQRADVYLLDDVMGSLDVATTAHVLRSAPAVLPPAASVVLATHAVHLLEHIARPYSILVLEHGRVVEVGSYAELTCRESTRFRTMLQVASGVVVGGTSEANVDKDDNGQTSSSSQRETVSPPHQSSNTPDEEHRDDGVVAAWMWWQYLRSMGVCVLGMLALSVLVMQVSRNGLDYWIASYTSSSVHHPISPPTFARGLVVITAINIVAVAARSFLFAYGGLRAANALYRRLVHRLVRAPLTFYDITPVGRILNRLGGDTYGVDESLPFILNIFIKDAADVCGTLVILVLTTPAVFLVLGPLTIVYFALQQWYRPTSRHLRRLDAVAQSPLVMMFQATLDGLPILRGLKCEPQWFRVYLHRLHQAQRVSFLASGAGAWFGLRLDSLGVAVTTFVAGYAAVQCYVGRPIPSGVLGLTLIYALPIVGKCNAILSSFIATEQNMVSVERVLEYASVPVEEEDDGSARGGAAASLTVDGQTTRHDHLVNWPPLGHVTLTNVSVRYGADEVPGLPAALHGVTCHIMAKEKVGICGRTGAGKSTLLQCLFRAVPFGGRIVIDGIDIASMSLTRLRASLCFVPQDAVLFKGSIRANVDPMDSLTDAAIWTALAQCCLKDVVEAFPLGLMEPLLQGGDQGRLSRGQAQLLCICRALLRKSKVVCVDEATASIDHATEQLVQSTMAQAFKDSTVLTVAHRLHTILDSDRVLVLDEGKVVEFDSPTTLRSIPNGYFAALVDGHTAVGNGVQVLSSEMTKELTEQGKDLLLGALSGGGGPDGAAHHLSLPAPVVSTKSANTSPIREDGIESGASSETSRSLPSSSKGASRPPPPTHEVHWEGYVRKKGDWLPRWEERYLVLDGASLTYYNSKDEARTGTNLRGRMIITKVLPENYGKAHGFLIETMGHKHFHLCCTTELEKDMWVEMMQAAIDEGVPHPHQLHSTPHLEHMSSSTFDVNVQVHYSPTQVDLRSFYSAFRKLLISHSSSPQFFPKLSRDVVLTSNYAPTVPFWGEYHGLDGVLHFFSILYETVEFTSFFVTDIAQAQEGSTAVVAGRETMKNKHNNRKFTQQWQHTIEFAPDGRVKSLTVTADPVAASAVFGCNATSSLSLPIASVIGNTNQDNPAGTVLVHVLRGEQMGGLIDSDDTATSSVPPSCRRRLFLGMRLIVDGKTNVYAPQSSQKCVAKTDLSTIESFPDPVWASQHTLPFQGLSRGKPCFMLIEAWGFAEDGDDKEELIGVAKVNLAPFLALASSSRSVRESVVHSDIARGAVPQWYTLLSASETKFSCGRVQLSISFESESLNPATIVEESGATNTNTGGVEGDGDLLAADVAKVAAAAVTTVLSKERSYRDPRRDNHSFRVGNTTFDIPKRYQMIKAVGQGAYGCVIAASDTETGQSLAIKNVPNAFNDLVDAKRILREIRLMMHLNHPYLVNLLDLIRPTSIRDFSDVYIVTDLMETDLHRVIHSNQTITDDHLQYFLYQMLVAIKYVHSAQVLHRDLKPSNILVNSDCDVKLCDFGLARGVQGVDSGLTEYVVTRWYRAPELLLSSKYDKPVDVWAIGCILAEMIGRRPLFPGQDYLHQLKIIMDVVGSPEESSLDFITNPKAKRFILKQPKKPRLPLNSIYPRATDLCLDLLDKMLAFDPRTRITIDDALEHPYLAQVRDRSVETTAEKPFDFSFEDCDLTRKKLQELIFEDVCHFHPETLDERPEAAV</sequence>
<feature type="region of interest" description="Disordered" evidence="17">
    <location>
        <begin position="1245"/>
        <end position="1303"/>
    </location>
</feature>
<dbReference type="GO" id="GO:0004707">
    <property type="term" value="F:MAP kinase activity"/>
    <property type="evidence" value="ECO:0007669"/>
    <property type="project" value="UniProtKB-EC"/>
</dbReference>
<keyword evidence="11 16" id="KW-0418">Kinase</keyword>
<dbReference type="Gene3D" id="3.10.450.50">
    <property type="match status" value="1"/>
</dbReference>
<dbReference type="VEuPathDB" id="FungiDB:H257_02642"/>
<evidence type="ECO:0000256" key="15">
    <source>
        <dbReference type="PROSITE-ProRule" id="PRU10141"/>
    </source>
</evidence>
<feature type="binding site" evidence="15">
    <location>
        <position position="1865"/>
    </location>
    <ligand>
        <name>ATP</name>
        <dbReference type="ChEBI" id="CHEBI:30616"/>
    </ligand>
</feature>
<feature type="non-terminal residue" evidence="23">
    <location>
        <position position="1"/>
    </location>
</feature>
<feature type="domain" description="ABC transmembrane type-1" evidence="22">
    <location>
        <begin position="67"/>
        <end position="196"/>
    </location>
</feature>
<dbReference type="FunFam" id="1.10.510.10:FF:000439">
    <property type="entry name" value="Mitogen-activated protein kinase"/>
    <property type="match status" value="1"/>
</dbReference>
<dbReference type="Gene3D" id="3.30.200.20">
    <property type="entry name" value="Phosphorylase Kinase, domain 1"/>
    <property type="match status" value="1"/>
</dbReference>
<dbReference type="InterPro" id="IPR032710">
    <property type="entry name" value="NTF2-like_dom_sf"/>
</dbReference>
<dbReference type="CDD" id="cd18605">
    <property type="entry name" value="ABC_6TM_MRP7_D2_like"/>
    <property type="match status" value="1"/>
</dbReference>
<feature type="transmembrane region" description="Helical" evidence="18">
    <location>
        <begin position="760"/>
        <end position="784"/>
    </location>
</feature>
<evidence type="ECO:0000259" key="21">
    <source>
        <dbReference type="PROSITE" id="PS50893"/>
    </source>
</evidence>
<feature type="transmembrane region" description="Helical" evidence="18">
    <location>
        <begin position="120"/>
        <end position="137"/>
    </location>
</feature>
<dbReference type="EMBL" id="MZMZ02004628">
    <property type="protein sequence ID" value="RQM19140.1"/>
    <property type="molecule type" value="Genomic_DNA"/>
</dbReference>
<dbReference type="InterPro" id="IPR027417">
    <property type="entry name" value="P-loop_NTPase"/>
</dbReference>
<dbReference type="FunFam" id="3.30.200.20:FF:000028">
    <property type="entry name" value="Mitogen-activated protein kinase"/>
    <property type="match status" value="1"/>
</dbReference>
<name>A0A3R7Y1S6_APHAT</name>
<dbReference type="InterPro" id="IPR001849">
    <property type="entry name" value="PH_domain"/>
</dbReference>
<evidence type="ECO:0000256" key="11">
    <source>
        <dbReference type="ARBA" id="ARBA00022777"/>
    </source>
</evidence>
<evidence type="ECO:0000256" key="13">
    <source>
        <dbReference type="ARBA" id="ARBA00022989"/>
    </source>
</evidence>
<dbReference type="PROSITE" id="PS00211">
    <property type="entry name" value="ABC_TRANSPORTER_1"/>
    <property type="match status" value="1"/>
</dbReference>
<dbReference type="SUPFAM" id="SSF52540">
    <property type="entry name" value="P-loop containing nucleoside triphosphate hydrolases"/>
    <property type="match status" value="2"/>
</dbReference>
<dbReference type="InterPro" id="IPR008271">
    <property type="entry name" value="Ser/Thr_kinase_AS"/>
</dbReference>
<dbReference type="InterPro" id="IPR017871">
    <property type="entry name" value="ABC_transporter-like_CS"/>
</dbReference>
<comment type="caution">
    <text evidence="23">The sequence shown here is derived from an EMBL/GenBank/DDBJ whole genome shotgun (WGS) entry which is preliminary data.</text>
</comment>
<comment type="similarity">
    <text evidence="16">Belongs to the protein kinase superfamily. Ser/Thr protein kinase family. MAP kinase subfamily.</text>
</comment>
<dbReference type="SUPFAM" id="SSF56112">
    <property type="entry name" value="Protein kinase-like (PK-like)"/>
    <property type="match status" value="1"/>
</dbReference>